<evidence type="ECO:0000313" key="1">
    <source>
        <dbReference type="EMBL" id="KKB12135.1"/>
    </source>
</evidence>
<reference evidence="1 2" key="1">
    <citation type="submission" date="2015-03" db="EMBL/GenBank/DDBJ databases">
        <authorList>
            <person name="Hassan Y.I."/>
            <person name="Lepp D."/>
            <person name="Li X.-Z."/>
            <person name="Zhou T."/>
        </authorList>
    </citation>
    <scope>NUCLEOTIDE SEQUENCE [LARGE SCALE GENOMIC DNA]</scope>
    <source>
        <strain evidence="1 2">BD-c194</strain>
    </source>
</reference>
<dbReference type="STRING" id="443610.VE25_08745"/>
<dbReference type="GO" id="GO:0005506">
    <property type="term" value="F:iron ion binding"/>
    <property type="evidence" value="ECO:0007669"/>
    <property type="project" value="UniProtKB-ARBA"/>
</dbReference>
<accession>A0A0F5FUA5</accession>
<sequence>MSQIQPNLAGLKQDFDRDGYIAIRPLFDAARMAEINREFDRYIAECVPKMADTEVFYEAKGDKGSLKQMQNMQHYDAYFRDLLETDTIRQLAETMLGEPARAVNLEYFNKPAGIGKPTPPHQDGYYFHFNPPAAVTGWLALEPVDAENGCIHYVRGSHLAPGYRPHGRSEILGFSQGITDFGTEDDKANTVAFPGEAGTLLMHHSKTVHWAGANTSPTRARRALGFVYFGQSAKVDEAAKAAYQARLQADLRAADKI</sequence>
<gene>
    <name evidence="1" type="ORF">VE25_08745</name>
</gene>
<dbReference type="Gene3D" id="2.60.120.620">
    <property type="entry name" value="q2cbj1_9rhob like domain"/>
    <property type="match status" value="1"/>
</dbReference>
<dbReference type="RefSeq" id="WP_046108226.1">
    <property type="nucleotide sequence ID" value="NZ_JZEX01000088.1"/>
</dbReference>
<name>A0A0F5FUA5_9HYPH</name>
<keyword evidence="2" id="KW-1185">Reference proteome</keyword>
<proteinExistence type="predicted"/>
<keyword evidence="1" id="KW-0560">Oxidoreductase</keyword>
<dbReference type="PANTHER" id="PTHR20883:SF46">
    <property type="entry name" value="PHYTANOYL-COA HYDROXYLASE"/>
    <property type="match status" value="1"/>
</dbReference>
<dbReference type="EMBL" id="JZEX01000088">
    <property type="protein sequence ID" value="KKB12135.1"/>
    <property type="molecule type" value="Genomic_DNA"/>
</dbReference>
<organism evidence="1 2">
    <name type="scientific">Devosia geojensis</name>
    <dbReference type="NCBI Taxonomy" id="443610"/>
    <lineage>
        <taxon>Bacteria</taxon>
        <taxon>Pseudomonadati</taxon>
        <taxon>Pseudomonadota</taxon>
        <taxon>Alphaproteobacteria</taxon>
        <taxon>Hyphomicrobiales</taxon>
        <taxon>Devosiaceae</taxon>
        <taxon>Devosia</taxon>
    </lineage>
</organism>
<dbReference type="Proteomes" id="UP000033632">
    <property type="component" value="Unassembled WGS sequence"/>
</dbReference>
<dbReference type="PANTHER" id="PTHR20883">
    <property type="entry name" value="PHYTANOYL-COA DIOXYGENASE DOMAIN CONTAINING 1"/>
    <property type="match status" value="1"/>
</dbReference>
<dbReference type="PATRIC" id="fig|443610.3.peg.4326"/>
<protein>
    <submittedName>
        <fullName evidence="1">Phytanoyl-CoA dioxygenase</fullName>
    </submittedName>
</protein>
<keyword evidence="1" id="KW-0223">Dioxygenase</keyword>
<dbReference type="GO" id="GO:0016706">
    <property type="term" value="F:2-oxoglutarate-dependent dioxygenase activity"/>
    <property type="evidence" value="ECO:0007669"/>
    <property type="project" value="UniProtKB-ARBA"/>
</dbReference>
<evidence type="ECO:0000313" key="2">
    <source>
        <dbReference type="Proteomes" id="UP000033632"/>
    </source>
</evidence>
<dbReference type="Pfam" id="PF05721">
    <property type="entry name" value="PhyH"/>
    <property type="match status" value="1"/>
</dbReference>
<comment type="caution">
    <text evidence="1">The sequence shown here is derived from an EMBL/GenBank/DDBJ whole genome shotgun (WGS) entry which is preliminary data.</text>
</comment>
<dbReference type="InterPro" id="IPR008775">
    <property type="entry name" value="Phytyl_CoA_dOase-like"/>
</dbReference>
<dbReference type="SUPFAM" id="SSF51197">
    <property type="entry name" value="Clavaminate synthase-like"/>
    <property type="match status" value="1"/>
</dbReference>
<dbReference type="AlphaFoldDB" id="A0A0F5FUA5"/>